<name>A0A2N6CVY3_9GAMM</name>
<dbReference type="Proteomes" id="UP000235015">
    <property type="component" value="Unassembled WGS sequence"/>
</dbReference>
<dbReference type="Pfam" id="PF13480">
    <property type="entry name" value="Acetyltransf_6"/>
    <property type="match status" value="1"/>
</dbReference>
<dbReference type="InterPro" id="IPR016181">
    <property type="entry name" value="Acyl_CoA_acyltransferase"/>
</dbReference>
<reference evidence="2 3" key="1">
    <citation type="submission" date="2017-11" db="EMBL/GenBank/DDBJ databases">
        <title>Genome-resolved metagenomics identifies genetic mobility, metabolic interactions, and unexpected diversity in perchlorate-reducing communities.</title>
        <authorList>
            <person name="Barnum T.P."/>
            <person name="Figueroa I.A."/>
            <person name="Carlstrom C.I."/>
            <person name="Lucas L.N."/>
            <person name="Engelbrektson A.L."/>
            <person name="Coates J.D."/>
        </authorList>
    </citation>
    <scope>NUCLEOTIDE SEQUENCE [LARGE SCALE GENOMIC DNA]</scope>
    <source>
        <strain evidence="2">BM301</strain>
    </source>
</reference>
<gene>
    <name evidence="2" type="ORF">C0630_11250</name>
</gene>
<dbReference type="InterPro" id="IPR050644">
    <property type="entry name" value="PG_Glycine_Bridge_Synth"/>
</dbReference>
<feature type="domain" description="BioF2-like acetyltransferase" evidence="1">
    <location>
        <begin position="154"/>
        <end position="266"/>
    </location>
</feature>
<protein>
    <submittedName>
        <fullName evidence="2">Methicillin resistance protein</fullName>
    </submittedName>
</protein>
<evidence type="ECO:0000259" key="1">
    <source>
        <dbReference type="Pfam" id="PF13480"/>
    </source>
</evidence>
<comment type="caution">
    <text evidence="2">The sequence shown here is derived from an EMBL/GenBank/DDBJ whole genome shotgun (WGS) entry which is preliminary data.</text>
</comment>
<evidence type="ECO:0000313" key="2">
    <source>
        <dbReference type="EMBL" id="PLX61386.1"/>
    </source>
</evidence>
<dbReference type="PANTHER" id="PTHR36174:SF1">
    <property type="entry name" value="LIPID II:GLYCINE GLYCYLTRANSFERASE"/>
    <property type="match status" value="1"/>
</dbReference>
<dbReference type="InterPro" id="IPR038740">
    <property type="entry name" value="BioF2-like_GNAT_dom"/>
</dbReference>
<evidence type="ECO:0000313" key="3">
    <source>
        <dbReference type="Proteomes" id="UP000235015"/>
    </source>
</evidence>
<sequence length="320" mass="37176">MKSSKETYRRLCLEESSIPIFSRDWWLDATAGNDNWDVAVVEKGGGVVATLPFALRRNYGFLSVTQPPLTQTLGPWIRPSCAKYAKRLAQEKDLMQALIEQLPPFRRYAQNWHHDQTNWLPFYWQGFRQTTRYSYVITELGDRDVLWQNLQPGIRTDIKKATARFGVRVREAKSIEEFYKINKMTFLRQGQVIPYSLDFVKRIDQACNLRNARRTFLAEDGEGRVHAAVYLIWDENSAYYLMGGGDPKLRNSGATSLCMWEAIRFAGTVTKSFDFEGSMLEPVERFFRSFGAKQIPYFSVTKNNSKLIELRDCVATLWRR</sequence>
<accession>A0A2N6CVY3</accession>
<proteinExistence type="predicted"/>
<dbReference type="Gene3D" id="3.40.630.30">
    <property type="match status" value="1"/>
</dbReference>
<dbReference type="AlphaFoldDB" id="A0A2N6CVY3"/>
<dbReference type="PANTHER" id="PTHR36174">
    <property type="entry name" value="LIPID II:GLYCINE GLYCYLTRANSFERASE"/>
    <property type="match status" value="1"/>
</dbReference>
<dbReference type="EMBL" id="PKUN01000018">
    <property type="protein sequence ID" value="PLX61386.1"/>
    <property type="molecule type" value="Genomic_DNA"/>
</dbReference>
<dbReference type="SUPFAM" id="SSF55729">
    <property type="entry name" value="Acyl-CoA N-acyltransferases (Nat)"/>
    <property type="match status" value="1"/>
</dbReference>
<organism evidence="2 3">
    <name type="scientific">Sedimenticola selenatireducens</name>
    <dbReference type="NCBI Taxonomy" id="191960"/>
    <lineage>
        <taxon>Bacteria</taxon>
        <taxon>Pseudomonadati</taxon>
        <taxon>Pseudomonadota</taxon>
        <taxon>Gammaproteobacteria</taxon>
        <taxon>Chromatiales</taxon>
        <taxon>Sedimenticolaceae</taxon>
        <taxon>Sedimenticola</taxon>
    </lineage>
</organism>